<dbReference type="RefSeq" id="WP_072984988.1">
    <property type="nucleotide sequence ID" value="NZ_FQZB01000004.1"/>
</dbReference>
<evidence type="ECO:0000259" key="5">
    <source>
        <dbReference type="Pfam" id="PF04542"/>
    </source>
</evidence>
<evidence type="ECO:0000256" key="1">
    <source>
        <dbReference type="ARBA" id="ARBA00010641"/>
    </source>
</evidence>
<sequence>MEDYELIKKIKSGDISSFETLMKKYHRQVCKFIYTIVQDNDAVKDISQETFISVYNSIYKFKEEGKFTTWLFQIAKNKAIDYIRKNKNQKLEDEEKLLNEESKDESLDKILEFKEKKKSIETFVQGLSLVNRKLLYLRYYHPELTFKDIGDILELKEQAVKNRYYDLHKRYIRYEKSQKGGDIYEM</sequence>
<gene>
    <name evidence="6" type="ORF">SAMN02745163_00518</name>
</gene>
<keyword evidence="7" id="KW-1185">Reference proteome</keyword>
<dbReference type="InterPro" id="IPR036388">
    <property type="entry name" value="WH-like_DNA-bd_sf"/>
</dbReference>
<reference evidence="6 7" key="1">
    <citation type="submission" date="2016-11" db="EMBL/GenBank/DDBJ databases">
        <authorList>
            <person name="Jaros S."/>
            <person name="Januszkiewicz K."/>
            <person name="Wedrychowicz H."/>
        </authorList>
    </citation>
    <scope>NUCLEOTIDE SEQUENCE [LARGE SCALE GENOMIC DNA]</scope>
    <source>
        <strain evidence="6 7">DSM 21758</strain>
    </source>
</reference>
<dbReference type="GO" id="GO:0016987">
    <property type="term" value="F:sigma factor activity"/>
    <property type="evidence" value="ECO:0007669"/>
    <property type="project" value="UniProtKB-KW"/>
</dbReference>
<keyword evidence="4" id="KW-0804">Transcription</keyword>
<dbReference type="STRING" id="1121302.SAMN02745163_00518"/>
<dbReference type="OrthoDB" id="9784984at2"/>
<proteinExistence type="inferred from homology"/>
<dbReference type="AlphaFoldDB" id="A0A1M6CPW8"/>
<protein>
    <submittedName>
        <fullName evidence="6">RNA polymerase sigma-70 factor, ECF subfamily</fullName>
    </submittedName>
</protein>
<keyword evidence="3" id="KW-0731">Sigma factor</keyword>
<keyword evidence="2" id="KW-0805">Transcription regulation</keyword>
<evidence type="ECO:0000313" key="7">
    <source>
        <dbReference type="Proteomes" id="UP000184310"/>
    </source>
</evidence>
<dbReference type="InterPro" id="IPR007627">
    <property type="entry name" value="RNA_pol_sigma70_r2"/>
</dbReference>
<dbReference type="InterPro" id="IPR013324">
    <property type="entry name" value="RNA_pol_sigma_r3/r4-like"/>
</dbReference>
<dbReference type="Gene3D" id="1.10.1740.10">
    <property type="match status" value="1"/>
</dbReference>
<dbReference type="InterPro" id="IPR013325">
    <property type="entry name" value="RNA_pol_sigma_r2"/>
</dbReference>
<dbReference type="EMBL" id="FQZB01000004">
    <property type="protein sequence ID" value="SHI62891.1"/>
    <property type="molecule type" value="Genomic_DNA"/>
</dbReference>
<dbReference type="PANTHER" id="PTHR43133">
    <property type="entry name" value="RNA POLYMERASE ECF-TYPE SIGMA FACTO"/>
    <property type="match status" value="1"/>
</dbReference>
<evidence type="ECO:0000256" key="2">
    <source>
        <dbReference type="ARBA" id="ARBA00023015"/>
    </source>
</evidence>
<evidence type="ECO:0000256" key="4">
    <source>
        <dbReference type="ARBA" id="ARBA00023163"/>
    </source>
</evidence>
<dbReference type="SUPFAM" id="SSF88946">
    <property type="entry name" value="Sigma2 domain of RNA polymerase sigma factors"/>
    <property type="match status" value="1"/>
</dbReference>
<name>A0A1M6CPW8_9CLOT</name>
<dbReference type="InterPro" id="IPR014284">
    <property type="entry name" value="RNA_pol_sigma-70_dom"/>
</dbReference>
<evidence type="ECO:0000313" key="6">
    <source>
        <dbReference type="EMBL" id="SHI62891.1"/>
    </source>
</evidence>
<dbReference type="Pfam" id="PF04542">
    <property type="entry name" value="Sigma70_r2"/>
    <property type="match status" value="1"/>
</dbReference>
<dbReference type="Proteomes" id="UP000184310">
    <property type="component" value="Unassembled WGS sequence"/>
</dbReference>
<dbReference type="Gene3D" id="1.10.10.10">
    <property type="entry name" value="Winged helix-like DNA-binding domain superfamily/Winged helix DNA-binding domain"/>
    <property type="match status" value="1"/>
</dbReference>
<comment type="similarity">
    <text evidence="1">Belongs to the sigma-70 factor family. ECF subfamily.</text>
</comment>
<organism evidence="6 7">
    <name type="scientific">Clostridium cavendishii DSM 21758</name>
    <dbReference type="NCBI Taxonomy" id="1121302"/>
    <lineage>
        <taxon>Bacteria</taxon>
        <taxon>Bacillati</taxon>
        <taxon>Bacillota</taxon>
        <taxon>Clostridia</taxon>
        <taxon>Eubacteriales</taxon>
        <taxon>Clostridiaceae</taxon>
        <taxon>Clostridium</taxon>
    </lineage>
</organism>
<dbReference type="NCBIfam" id="TIGR02937">
    <property type="entry name" value="sigma70-ECF"/>
    <property type="match status" value="1"/>
</dbReference>
<evidence type="ECO:0000256" key="3">
    <source>
        <dbReference type="ARBA" id="ARBA00023082"/>
    </source>
</evidence>
<dbReference type="InterPro" id="IPR039425">
    <property type="entry name" value="RNA_pol_sigma-70-like"/>
</dbReference>
<accession>A0A1M6CPW8</accession>
<dbReference type="SUPFAM" id="SSF88659">
    <property type="entry name" value="Sigma3 and sigma4 domains of RNA polymerase sigma factors"/>
    <property type="match status" value="1"/>
</dbReference>
<feature type="domain" description="RNA polymerase sigma-70 region 2" evidence="5">
    <location>
        <begin position="21"/>
        <end position="87"/>
    </location>
</feature>
<dbReference type="GO" id="GO:0006352">
    <property type="term" value="P:DNA-templated transcription initiation"/>
    <property type="evidence" value="ECO:0007669"/>
    <property type="project" value="InterPro"/>
</dbReference>
<dbReference type="PANTHER" id="PTHR43133:SF51">
    <property type="entry name" value="RNA POLYMERASE SIGMA FACTOR"/>
    <property type="match status" value="1"/>
</dbReference>